<organism evidence="1 2">
    <name type="scientific">Thioflavicoccus mobilis 8321</name>
    <dbReference type="NCBI Taxonomy" id="765912"/>
    <lineage>
        <taxon>Bacteria</taxon>
        <taxon>Pseudomonadati</taxon>
        <taxon>Pseudomonadota</taxon>
        <taxon>Gammaproteobacteria</taxon>
        <taxon>Chromatiales</taxon>
        <taxon>Chromatiaceae</taxon>
        <taxon>Thioflavicoccus</taxon>
    </lineage>
</organism>
<dbReference type="EMBL" id="CP003051">
    <property type="protein sequence ID" value="AGA91336.1"/>
    <property type="molecule type" value="Genomic_DNA"/>
</dbReference>
<sequence>MAKRPAAASGFDQHLFRGCIMKQSLRLEGFPVYAIEIGRDETPYRSVDEIAAYFRALIEAHEYACIVAEFDHVAHTRSLAGGQVADGIRAAKNLVFCFGLTLPDPLALATRPRSIGIAETDDGFVVTFIEAPMPVVNAAMEDWAKGLQGAE</sequence>
<dbReference type="Proteomes" id="UP000010816">
    <property type="component" value="Chromosome"/>
</dbReference>
<dbReference type="KEGG" id="tmb:Thimo_2612"/>
<keyword evidence="2" id="KW-1185">Reference proteome</keyword>
<dbReference type="STRING" id="765912.Thimo_2612"/>
<name>L0GZE6_9GAMM</name>
<accession>L0GZE6</accession>
<dbReference type="Pfam" id="PF21651">
    <property type="entry name" value="DUF6858"/>
    <property type="match status" value="1"/>
</dbReference>
<gene>
    <name evidence="1" type="ORF">Thimo_2612</name>
</gene>
<evidence type="ECO:0000313" key="1">
    <source>
        <dbReference type="EMBL" id="AGA91336.1"/>
    </source>
</evidence>
<dbReference type="AlphaFoldDB" id="L0GZE6"/>
<protein>
    <submittedName>
        <fullName evidence="1">Uncharacterized protein</fullName>
    </submittedName>
</protein>
<proteinExistence type="predicted"/>
<reference evidence="1 2" key="1">
    <citation type="submission" date="2011-09" db="EMBL/GenBank/DDBJ databases">
        <title>Complete sequence of chromosome of Thioflavicoccus mobilis 8321.</title>
        <authorList>
            <consortium name="US DOE Joint Genome Institute"/>
            <person name="Lucas S."/>
            <person name="Han J."/>
            <person name="Lapidus A."/>
            <person name="Cheng J.-F."/>
            <person name="Goodwin L."/>
            <person name="Pitluck S."/>
            <person name="Peters L."/>
            <person name="Ovchinnikova G."/>
            <person name="Lu M."/>
            <person name="Detter J.C."/>
            <person name="Han C."/>
            <person name="Tapia R."/>
            <person name="Land M."/>
            <person name="Hauser L."/>
            <person name="Kyrpides N."/>
            <person name="Ivanova N."/>
            <person name="Pagani I."/>
            <person name="Vogl K."/>
            <person name="Liu Z."/>
            <person name="Imhoff J."/>
            <person name="Thiel V."/>
            <person name="Frigaard N.-U."/>
            <person name="Bryant D."/>
            <person name="Woyke T."/>
        </authorList>
    </citation>
    <scope>NUCLEOTIDE SEQUENCE [LARGE SCALE GENOMIC DNA]</scope>
    <source>
        <strain evidence="1 2">8321</strain>
    </source>
</reference>
<dbReference type="InterPro" id="IPR049204">
    <property type="entry name" value="DUF6858"/>
</dbReference>
<evidence type="ECO:0000313" key="2">
    <source>
        <dbReference type="Proteomes" id="UP000010816"/>
    </source>
</evidence>
<dbReference type="eggNOG" id="ENOG5031Y5N">
    <property type="taxonomic scope" value="Bacteria"/>
</dbReference>
<dbReference type="PATRIC" id="fig|765912.4.peg.2565"/>
<dbReference type="HOGENOM" id="CLU_1937128_0_0_6"/>